<dbReference type="Pfam" id="PF02225">
    <property type="entry name" value="PA"/>
    <property type="match status" value="1"/>
</dbReference>
<dbReference type="InterPro" id="IPR045051">
    <property type="entry name" value="SBT"/>
</dbReference>
<dbReference type="InterPro" id="IPR015500">
    <property type="entry name" value="Peptidase_S8_subtilisin-rel"/>
</dbReference>
<feature type="active site" description="Charge relay system" evidence="6 7">
    <location>
        <position position="215"/>
    </location>
</feature>
<evidence type="ECO:0000259" key="11">
    <source>
        <dbReference type="Pfam" id="PF05922"/>
    </source>
</evidence>
<feature type="chain" id="PRO_5032870867" evidence="8">
    <location>
        <begin position="19"/>
        <end position="758"/>
    </location>
</feature>
<gene>
    <name evidence="13" type="ORF">IFM89_036516</name>
</gene>
<dbReference type="InterPro" id="IPR023828">
    <property type="entry name" value="Peptidase_S8_Ser-AS"/>
</dbReference>
<dbReference type="Pfam" id="PF05922">
    <property type="entry name" value="Inhibitor_I9"/>
    <property type="match status" value="1"/>
</dbReference>
<evidence type="ECO:0000256" key="3">
    <source>
        <dbReference type="ARBA" id="ARBA00022729"/>
    </source>
</evidence>
<evidence type="ECO:0000256" key="4">
    <source>
        <dbReference type="ARBA" id="ARBA00022801"/>
    </source>
</evidence>
<dbReference type="InterPro" id="IPR003137">
    <property type="entry name" value="PA_domain"/>
</dbReference>
<keyword evidence="3 8" id="KW-0732">Signal</keyword>
<dbReference type="FunFam" id="3.40.50.200:FF:000006">
    <property type="entry name" value="Subtilisin-like protease SBT1.5"/>
    <property type="match status" value="1"/>
</dbReference>
<evidence type="ECO:0000259" key="10">
    <source>
        <dbReference type="Pfam" id="PF02225"/>
    </source>
</evidence>
<feature type="domain" description="PA" evidence="10">
    <location>
        <begin position="389"/>
        <end position="462"/>
    </location>
</feature>
<dbReference type="InterPro" id="IPR010259">
    <property type="entry name" value="S8pro/Inhibitor_I9"/>
</dbReference>
<keyword evidence="2 7" id="KW-0645">Protease</keyword>
<dbReference type="OrthoDB" id="29072at2759"/>
<dbReference type="InterPro" id="IPR036852">
    <property type="entry name" value="Peptidase_S8/S53_dom_sf"/>
</dbReference>
<protein>
    <submittedName>
        <fullName evidence="13">Uncharacterized protein</fullName>
    </submittedName>
</protein>
<dbReference type="PROSITE" id="PS00138">
    <property type="entry name" value="SUBTILASE_SER"/>
    <property type="match status" value="1"/>
</dbReference>
<comment type="caution">
    <text evidence="13">The sequence shown here is derived from an EMBL/GenBank/DDBJ whole genome shotgun (WGS) entry which is preliminary data.</text>
</comment>
<dbReference type="InterPro" id="IPR041469">
    <property type="entry name" value="Subtilisin-like_FN3"/>
</dbReference>
<dbReference type="InterPro" id="IPR000209">
    <property type="entry name" value="Peptidase_S8/S53_dom"/>
</dbReference>
<evidence type="ECO:0000256" key="6">
    <source>
        <dbReference type="PIRSR" id="PIRSR615500-1"/>
    </source>
</evidence>
<evidence type="ECO:0000259" key="12">
    <source>
        <dbReference type="Pfam" id="PF17766"/>
    </source>
</evidence>
<dbReference type="GO" id="GO:0004252">
    <property type="term" value="F:serine-type endopeptidase activity"/>
    <property type="evidence" value="ECO:0007669"/>
    <property type="project" value="UniProtKB-UniRule"/>
</dbReference>
<dbReference type="PROSITE" id="PS51892">
    <property type="entry name" value="SUBTILASE"/>
    <property type="match status" value="1"/>
</dbReference>
<evidence type="ECO:0000313" key="14">
    <source>
        <dbReference type="Proteomes" id="UP000631114"/>
    </source>
</evidence>
<dbReference type="Gene3D" id="3.30.70.80">
    <property type="entry name" value="Peptidase S8 propeptide/proteinase inhibitor I9"/>
    <property type="match status" value="1"/>
</dbReference>
<feature type="signal peptide" evidence="8">
    <location>
        <begin position="1"/>
        <end position="18"/>
    </location>
</feature>
<dbReference type="Proteomes" id="UP000631114">
    <property type="component" value="Unassembled WGS sequence"/>
</dbReference>
<evidence type="ECO:0000256" key="1">
    <source>
        <dbReference type="ARBA" id="ARBA00011073"/>
    </source>
</evidence>
<dbReference type="CDD" id="cd04852">
    <property type="entry name" value="Peptidases_S8_3"/>
    <property type="match status" value="1"/>
</dbReference>
<comment type="similarity">
    <text evidence="1 7">Belongs to the peptidase S8 family.</text>
</comment>
<dbReference type="Gene3D" id="3.50.30.30">
    <property type="match status" value="1"/>
</dbReference>
<dbReference type="CDD" id="cd02120">
    <property type="entry name" value="PA_subtilisin_like"/>
    <property type="match status" value="1"/>
</dbReference>
<feature type="domain" description="Peptidase S8/S53" evidence="9">
    <location>
        <begin position="132"/>
        <end position="589"/>
    </location>
</feature>
<sequence>MKLATALTLFLVLRFVLTNGIKSTTKHYIVYLGKHSHPNLDSVILANHEMLAAVTGSVDGAQHAAVQHYSKNFRGFSAMLTPEQAEQLEKNESVVSVFESRTNPVHTTHSWDFLGVDSVNQYNKLMRTDYKSDVIVGVIDTGVWPESQSFNDKGLGPAPKRFKGECVVGEQLTSAHCNRKLIGARFYSKGFEAENGPLESFNKTFIRSARDTDGHGSHTASTVAGSVVTNVSLFGIATGTARGGAPNARLAIYKACWFNLCSDADLLLAFDDATNDGVDIISLSVGPLPPQPSFFSDAISIGSFHAFSKGIFVSASAGNSGLPSTAANVAPWIFTVAASSVDRDFTSNVHLGNSKMLKGSSLNPLTMDKQYGIIAATTAAAPGVSPQNASFCKINTLDQTLIKGKIVVCTTETVLDNRQDKSIVVKQGGGVGMILIDPIAKDVGFQFVIPATLIGQKEALELQAYLTTDKNPVAIIYPTTTVLNTKPAPTMAVFSSMGPNVINPDIIKPDITAPGVNILAAWSPLATEEAAERSVDFNIISGTSMSCPHVSAIAAIIKSCHPSWSPSAIKSAIMTTATVIDNNDTLISRDPFGSQTTPFDYGSGHVNPAAALDPGLVYDFNTQDIIEFLCSNGAGLAEFKNLTGEPLTCKNHTTPSYNLNYPSVGIGNMNGTVTAIRTVTYYGKGPTVYLSYVESPEGVKIGVIPHRLRFKKAGQKKTFKIKFTPYKNSNGSFVFGSLTWRNGIQSVRSPIGLNVVSV</sequence>
<name>A0A835LJS1_9MAGN</name>
<evidence type="ECO:0000259" key="9">
    <source>
        <dbReference type="Pfam" id="PF00082"/>
    </source>
</evidence>
<dbReference type="Pfam" id="PF00082">
    <property type="entry name" value="Peptidase_S8"/>
    <property type="match status" value="1"/>
</dbReference>
<reference evidence="13 14" key="1">
    <citation type="submission" date="2020-10" db="EMBL/GenBank/DDBJ databases">
        <title>The Coptis chinensis genome and diversification of protoberbering-type alkaloids.</title>
        <authorList>
            <person name="Wang B."/>
            <person name="Shu S."/>
            <person name="Song C."/>
            <person name="Liu Y."/>
        </authorList>
    </citation>
    <scope>NUCLEOTIDE SEQUENCE [LARGE SCALE GENOMIC DNA]</scope>
    <source>
        <strain evidence="13">HL-2020</strain>
        <tissue evidence="13">Leaf</tissue>
    </source>
</reference>
<dbReference type="SUPFAM" id="SSF52743">
    <property type="entry name" value="Subtilisin-like"/>
    <property type="match status" value="1"/>
</dbReference>
<feature type="active site" description="Charge relay system" evidence="6 7">
    <location>
        <position position="544"/>
    </location>
</feature>
<keyword evidence="5 7" id="KW-0720">Serine protease</keyword>
<organism evidence="13 14">
    <name type="scientific">Coptis chinensis</name>
    <dbReference type="NCBI Taxonomy" id="261450"/>
    <lineage>
        <taxon>Eukaryota</taxon>
        <taxon>Viridiplantae</taxon>
        <taxon>Streptophyta</taxon>
        <taxon>Embryophyta</taxon>
        <taxon>Tracheophyta</taxon>
        <taxon>Spermatophyta</taxon>
        <taxon>Magnoliopsida</taxon>
        <taxon>Ranunculales</taxon>
        <taxon>Ranunculaceae</taxon>
        <taxon>Coptidoideae</taxon>
        <taxon>Coptis</taxon>
    </lineage>
</organism>
<feature type="domain" description="Subtilisin-like protease fibronectin type-III" evidence="12">
    <location>
        <begin position="658"/>
        <end position="751"/>
    </location>
</feature>
<dbReference type="InterPro" id="IPR034197">
    <property type="entry name" value="Peptidases_S8_3"/>
</dbReference>
<proteinExistence type="inferred from homology"/>
<dbReference type="GO" id="GO:0006508">
    <property type="term" value="P:proteolysis"/>
    <property type="evidence" value="ECO:0007669"/>
    <property type="project" value="UniProtKB-KW"/>
</dbReference>
<evidence type="ECO:0000256" key="5">
    <source>
        <dbReference type="ARBA" id="ARBA00022825"/>
    </source>
</evidence>
<feature type="active site" description="Charge relay system" evidence="6 7">
    <location>
        <position position="140"/>
    </location>
</feature>
<evidence type="ECO:0000313" key="13">
    <source>
        <dbReference type="EMBL" id="KAF9595057.1"/>
    </source>
</evidence>
<dbReference type="InterPro" id="IPR037045">
    <property type="entry name" value="S8pro/Inhibitor_I9_sf"/>
</dbReference>
<dbReference type="Gene3D" id="3.40.50.200">
    <property type="entry name" value="Peptidase S8/S53 domain"/>
    <property type="match status" value="1"/>
</dbReference>
<dbReference type="PRINTS" id="PR00723">
    <property type="entry name" value="SUBTILISIN"/>
</dbReference>
<keyword evidence="4 7" id="KW-0378">Hydrolase</keyword>
<evidence type="ECO:0000256" key="7">
    <source>
        <dbReference type="PROSITE-ProRule" id="PRU01240"/>
    </source>
</evidence>
<feature type="domain" description="Inhibitor I9" evidence="11">
    <location>
        <begin position="28"/>
        <end position="102"/>
    </location>
</feature>
<evidence type="ECO:0000256" key="2">
    <source>
        <dbReference type="ARBA" id="ARBA00022670"/>
    </source>
</evidence>
<dbReference type="Gene3D" id="2.60.40.2310">
    <property type="match status" value="1"/>
</dbReference>
<accession>A0A835LJS1</accession>
<dbReference type="EMBL" id="JADFTS010000008">
    <property type="protein sequence ID" value="KAF9595057.1"/>
    <property type="molecule type" value="Genomic_DNA"/>
</dbReference>
<dbReference type="Pfam" id="PF17766">
    <property type="entry name" value="fn3_6"/>
    <property type="match status" value="1"/>
</dbReference>
<keyword evidence="14" id="KW-1185">Reference proteome</keyword>
<evidence type="ECO:0000256" key="8">
    <source>
        <dbReference type="SAM" id="SignalP"/>
    </source>
</evidence>
<dbReference type="AlphaFoldDB" id="A0A835LJS1"/>
<dbReference type="PANTHER" id="PTHR10795">
    <property type="entry name" value="PROPROTEIN CONVERTASE SUBTILISIN/KEXIN"/>
    <property type="match status" value="1"/>
</dbReference>